<keyword evidence="2" id="KW-0813">Transport</keyword>
<evidence type="ECO:0000256" key="1">
    <source>
        <dbReference type="ARBA" id="ARBA00005417"/>
    </source>
</evidence>
<sequence>MNEPLLEIKDLVVNYGNVQNKHQVANAVDGVNLTLQAGETLGLVGESGSGKSSIARSVVGLTKWSGQIAFDGSDMNQLRGGALRRVRQNLQMIFQDPYGTLDPRMPIGKQIAEPLLAHGFVQRDQLKVRVSELLEMVELDGSAAANYPHQFSGGQRQRVAIARAIGLSPKLIVCDEPTSALDVSVQAQILKLLDGLQRDHGIAYLFIAHNLGVVRQVSDRVAVMYMGKLVETGSVEEVFDNPQHWYTKALLNAVLEPEPSSRHRGRRRLTKMKDSSENSGGAR</sequence>
<dbReference type="GO" id="GO:0005524">
    <property type="term" value="F:ATP binding"/>
    <property type="evidence" value="ECO:0007669"/>
    <property type="project" value="UniProtKB-KW"/>
</dbReference>
<evidence type="ECO:0000313" key="8">
    <source>
        <dbReference type="Proteomes" id="UP000547528"/>
    </source>
</evidence>
<reference evidence="7 8" key="1">
    <citation type="submission" date="2020-08" db="EMBL/GenBank/DDBJ databases">
        <title>Sequencing the genomes of 1000 actinobacteria strains.</title>
        <authorList>
            <person name="Klenk H.-P."/>
        </authorList>
    </citation>
    <scope>NUCLEOTIDE SEQUENCE [LARGE SCALE GENOMIC DNA]</scope>
    <source>
        <strain evidence="7 8">DSM 28238</strain>
    </source>
</reference>
<dbReference type="SUPFAM" id="SSF52540">
    <property type="entry name" value="P-loop containing nucleoside triphosphate hydrolases"/>
    <property type="match status" value="1"/>
</dbReference>
<protein>
    <submittedName>
        <fullName evidence="7">ABC-type oligopeptide transport system ATPase subunit</fullName>
    </submittedName>
</protein>
<dbReference type="Pfam" id="PF00005">
    <property type="entry name" value="ABC_tran"/>
    <property type="match status" value="1"/>
</dbReference>
<dbReference type="InterPro" id="IPR027417">
    <property type="entry name" value="P-loop_NTPase"/>
</dbReference>
<feature type="domain" description="ABC transporter" evidence="6">
    <location>
        <begin position="6"/>
        <end position="251"/>
    </location>
</feature>
<dbReference type="InterPro" id="IPR003439">
    <property type="entry name" value="ABC_transporter-like_ATP-bd"/>
</dbReference>
<comment type="similarity">
    <text evidence="1">Belongs to the ABC transporter superfamily.</text>
</comment>
<proteinExistence type="inferred from homology"/>
<dbReference type="AlphaFoldDB" id="A0A7W5XJN2"/>
<keyword evidence="3" id="KW-0547">Nucleotide-binding</keyword>
<dbReference type="Proteomes" id="UP000547528">
    <property type="component" value="Unassembled WGS sequence"/>
</dbReference>
<evidence type="ECO:0000256" key="2">
    <source>
        <dbReference type="ARBA" id="ARBA00022448"/>
    </source>
</evidence>
<dbReference type="Gene3D" id="3.40.50.300">
    <property type="entry name" value="P-loop containing nucleotide triphosphate hydrolases"/>
    <property type="match status" value="1"/>
</dbReference>
<dbReference type="PANTHER" id="PTHR43776">
    <property type="entry name" value="TRANSPORT ATP-BINDING PROTEIN"/>
    <property type="match status" value="1"/>
</dbReference>
<evidence type="ECO:0000256" key="4">
    <source>
        <dbReference type="ARBA" id="ARBA00022840"/>
    </source>
</evidence>
<dbReference type="CDD" id="cd03257">
    <property type="entry name" value="ABC_NikE_OppD_transporters"/>
    <property type="match status" value="1"/>
</dbReference>
<evidence type="ECO:0000313" key="7">
    <source>
        <dbReference type="EMBL" id="MBB3666512.1"/>
    </source>
</evidence>
<dbReference type="InterPro" id="IPR017871">
    <property type="entry name" value="ABC_transporter-like_CS"/>
</dbReference>
<dbReference type="PROSITE" id="PS00211">
    <property type="entry name" value="ABC_TRANSPORTER_1"/>
    <property type="match status" value="1"/>
</dbReference>
<organism evidence="7 8">
    <name type="scientific">Garicola koreensis</name>
    <dbReference type="NCBI Taxonomy" id="1262554"/>
    <lineage>
        <taxon>Bacteria</taxon>
        <taxon>Bacillati</taxon>
        <taxon>Actinomycetota</taxon>
        <taxon>Actinomycetes</taxon>
        <taxon>Micrococcales</taxon>
        <taxon>Micrococcaceae</taxon>
        <taxon>Garicola</taxon>
    </lineage>
</organism>
<dbReference type="GO" id="GO:0016887">
    <property type="term" value="F:ATP hydrolysis activity"/>
    <property type="evidence" value="ECO:0007669"/>
    <property type="project" value="InterPro"/>
</dbReference>
<name>A0A7W5XJN2_9MICC</name>
<comment type="caution">
    <text evidence="7">The sequence shown here is derived from an EMBL/GenBank/DDBJ whole genome shotgun (WGS) entry which is preliminary data.</text>
</comment>
<dbReference type="PROSITE" id="PS50893">
    <property type="entry name" value="ABC_TRANSPORTER_2"/>
    <property type="match status" value="1"/>
</dbReference>
<dbReference type="RefSeq" id="WP_183356956.1">
    <property type="nucleotide sequence ID" value="NZ_BAABKR010000004.1"/>
</dbReference>
<dbReference type="Pfam" id="PF08352">
    <property type="entry name" value="oligo_HPY"/>
    <property type="match status" value="1"/>
</dbReference>
<dbReference type="PANTHER" id="PTHR43776:SF7">
    <property type="entry name" value="D,D-DIPEPTIDE TRANSPORT ATP-BINDING PROTEIN DDPF-RELATED"/>
    <property type="match status" value="1"/>
</dbReference>
<dbReference type="InterPro" id="IPR013563">
    <property type="entry name" value="Oligopep_ABC_C"/>
</dbReference>
<keyword evidence="8" id="KW-1185">Reference proteome</keyword>
<evidence type="ECO:0000256" key="5">
    <source>
        <dbReference type="SAM" id="MobiDB-lite"/>
    </source>
</evidence>
<evidence type="ECO:0000256" key="3">
    <source>
        <dbReference type="ARBA" id="ARBA00022741"/>
    </source>
</evidence>
<accession>A0A7W5XJN2</accession>
<keyword evidence="4" id="KW-0067">ATP-binding</keyword>
<dbReference type="FunFam" id="3.40.50.300:FF:000016">
    <property type="entry name" value="Oligopeptide ABC transporter ATP-binding component"/>
    <property type="match status" value="1"/>
</dbReference>
<dbReference type="SMART" id="SM00382">
    <property type="entry name" value="AAA"/>
    <property type="match status" value="1"/>
</dbReference>
<dbReference type="InterPro" id="IPR003593">
    <property type="entry name" value="AAA+_ATPase"/>
</dbReference>
<dbReference type="GO" id="GO:0055085">
    <property type="term" value="P:transmembrane transport"/>
    <property type="evidence" value="ECO:0007669"/>
    <property type="project" value="UniProtKB-ARBA"/>
</dbReference>
<evidence type="ECO:0000259" key="6">
    <source>
        <dbReference type="PROSITE" id="PS50893"/>
    </source>
</evidence>
<dbReference type="GO" id="GO:0015833">
    <property type="term" value="P:peptide transport"/>
    <property type="evidence" value="ECO:0007669"/>
    <property type="project" value="InterPro"/>
</dbReference>
<dbReference type="InterPro" id="IPR050319">
    <property type="entry name" value="ABC_transp_ATP-bind"/>
</dbReference>
<gene>
    <name evidence="7" type="ORF">FHX47_000105</name>
</gene>
<dbReference type="EMBL" id="JACIBT010000001">
    <property type="protein sequence ID" value="MBB3666512.1"/>
    <property type="molecule type" value="Genomic_DNA"/>
</dbReference>
<feature type="region of interest" description="Disordered" evidence="5">
    <location>
        <begin position="257"/>
        <end position="283"/>
    </location>
</feature>